<dbReference type="STRING" id="767452.AVL62_07330"/>
<gene>
    <name evidence="1" type="ORF">AVL62_07330</name>
</gene>
<keyword evidence="2" id="KW-1185">Reference proteome</keyword>
<dbReference type="AlphaFoldDB" id="A0A0W8I1Y6"/>
<organism evidence="1 2">
    <name type="scientific">Serinicoccus chungangensis</name>
    <dbReference type="NCBI Taxonomy" id="767452"/>
    <lineage>
        <taxon>Bacteria</taxon>
        <taxon>Bacillati</taxon>
        <taxon>Actinomycetota</taxon>
        <taxon>Actinomycetes</taxon>
        <taxon>Micrococcales</taxon>
        <taxon>Ornithinimicrobiaceae</taxon>
        <taxon>Serinicoccus</taxon>
    </lineage>
</organism>
<dbReference type="Proteomes" id="UP000054837">
    <property type="component" value="Unassembled WGS sequence"/>
</dbReference>
<evidence type="ECO:0008006" key="3">
    <source>
        <dbReference type="Google" id="ProtNLM"/>
    </source>
</evidence>
<evidence type="ECO:0000313" key="1">
    <source>
        <dbReference type="EMBL" id="KUG51763.1"/>
    </source>
</evidence>
<dbReference type="EMBL" id="LQBL01000031">
    <property type="protein sequence ID" value="KUG51763.1"/>
    <property type="molecule type" value="Genomic_DNA"/>
</dbReference>
<evidence type="ECO:0000313" key="2">
    <source>
        <dbReference type="Proteomes" id="UP000054837"/>
    </source>
</evidence>
<comment type="caution">
    <text evidence="1">The sequence shown here is derived from an EMBL/GenBank/DDBJ whole genome shotgun (WGS) entry which is preliminary data.</text>
</comment>
<accession>A0A0W8I1Y6</accession>
<protein>
    <recommendedName>
        <fullName evidence="3">AbiEi antitoxin C-terminal domain-containing protein</fullName>
    </recommendedName>
</protein>
<name>A0A0W8I1Y6_9MICO</name>
<sequence>MQGVVTRTQALADGWSAKQVRGLLGRGQWQLMHRGVYLTHSGPVSWEERVAAAVLAAGAGAVASEGCALPLWGLTDRRPPVVTVAIPAARTLRADLRGVRVRRRRRLTRAVRSGIPVTGLHQSVLDVLALPRTDDDEMVALLLRACRPGRSSPAALRAELAHHPRHRRRAELDDVLEAAELGLGSVAEWRYVRDVERAHGLPTMTPQVAVAPSGELVGIRGATPTQGLQYLDLLDPERGVGVEIDGALFHDDRVHLDRARDRSGLVAGRAMLRAGWSDVVLRPCELAVEVALVQIRHGWPGRPHGCTPGCALAGDVRLS</sequence>
<reference evidence="1 2" key="1">
    <citation type="submission" date="2015-12" db="EMBL/GenBank/DDBJ databases">
        <title>Serinicoccus chungangenesis strain CD08_5 genome sequencing and assembly.</title>
        <authorList>
            <person name="Chander A.M."/>
            <person name="Kaur G."/>
            <person name="Nair G.R."/>
            <person name="Dhawan D.K."/>
            <person name="Kochhar R.K."/>
            <person name="Mayilraj S."/>
            <person name="Bhadada S.K."/>
        </authorList>
    </citation>
    <scope>NUCLEOTIDE SEQUENCE [LARGE SCALE GENOMIC DNA]</scope>
    <source>
        <strain evidence="1 2">CD08_5</strain>
    </source>
</reference>
<proteinExistence type="predicted"/>